<evidence type="ECO:0000313" key="3">
    <source>
        <dbReference type="Proteomes" id="UP001057381"/>
    </source>
</evidence>
<protein>
    <submittedName>
        <fullName evidence="2">DUF3139 domain-containing protein</fullName>
    </submittedName>
</protein>
<dbReference type="Proteomes" id="UP001057381">
    <property type="component" value="Chromosome"/>
</dbReference>
<dbReference type="AlphaFoldDB" id="A0A9Q9F2S9"/>
<accession>A0A9Q9F2S9</accession>
<keyword evidence="1" id="KW-0472">Membrane</keyword>
<dbReference type="KEGG" id="mequ:KFV11_04990"/>
<sequence length="107" mass="12857">MTNKTMRWLIGIVLVVTMLFAGIYGFIQYKVSTVQERVAEYMVKEQHVKKEDFKAKGFMANRSGDKNYMVEVKVKGDPNYYYYYRTNKNQVKLEFYLDKNNKQHFEK</sequence>
<dbReference type="RefSeq" id="WP_254250494.1">
    <property type="nucleotide sequence ID" value="NZ_CP073809.1"/>
</dbReference>
<evidence type="ECO:0000313" key="2">
    <source>
        <dbReference type="EMBL" id="UTH14711.1"/>
    </source>
</evidence>
<gene>
    <name evidence="2" type="ORF">KFV11_04990</name>
</gene>
<keyword evidence="1" id="KW-0812">Transmembrane</keyword>
<feature type="transmembrane region" description="Helical" evidence="1">
    <location>
        <begin position="6"/>
        <end position="27"/>
    </location>
</feature>
<dbReference type="EMBL" id="CP073809">
    <property type="protein sequence ID" value="UTH14711.1"/>
    <property type="molecule type" value="Genomic_DNA"/>
</dbReference>
<name>A0A9Q9F2S9_9STAP</name>
<keyword evidence="1" id="KW-1133">Transmembrane helix</keyword>
<reference evidence="2" key="1">
    <citation type="submission" date="2021-04" db="EMBL/GenBank/DDBJ databases">
        <title>Complete Genome Sequences of Macrococcus spp. from dog and cattle.</title>
        <authorList>
            <person name="Schwendener S."/>
            <person name="Perreten V."/>
        </authorList>
    </citation>
    <scope>NUCLEOTIDE SEQUENCE</scope>
    <source>
        <strain evidence="2">Epi0143-OL</strain>
    </source>
</reference>
<evidence type="ECO:0000256" key="1">
    <source>
        <dbReference type="SAM" id="Phobius"/>
    </source>
</evidence>
<organism evidence="2 3">
    <name type="scientific">Macrococcus equipercicus</name>
    <dbReference type="NCBI Taxonomy" id="69967"/>
    <lineage>
        <taxon>Bacteria</taxon>
        <taxon>Bacillati</taxon>
        <taxon>Bacillota</taxon>
        <taxon>Bacilli</taxon>
        <taxon>Bacillales</taxon>
        <taxon>Staphylococcaceae</taxon>
        <taxon>Macrococcus</taxon>
    </lineage>
</organism>
<proteinExistence type="predicted"/>